<keyword evidence="1" id="KW-1133">Transmembrane helix</keyword>
<dbReference type="Proteomes" id="UP001499959">
    <property type="component" value="Unassembled WGS sequence"/>
</dbReference>
<feature type="transmembrane region" description="Helical" evidence="1">
    <location>
        <begin position="271"/>
        <end position="288"/>
    </location>
</feature>
<evidence type="ECO:0000256" key="1">
    <source>
        <dbReference type="SAM" id="Phobius"/>
    </source>
</evidence>
<keyword evidence="1" id="KW-0472">Membrane</keyword>
<feature type="transmembrane region" description="Helical" evidence="1">
    <location>
        <begin position="26"/>
        <end position="50"/>
    </location>
</feature>
<feature type="transmembrane region" description="Helical" evidence="1">
    <location>
        <begin position="102"/>
        <end position="120"/>
    </location>
</feature>
<accession>A0ABP9AY44</accession>
<dbReference type="EMBL" id="BAABJE010000002">
    <property type="protein sequence ID" value="GAA4787023.1"/>
    <property type="molecule type" value="Genomic_DNA"/>
</dbReference>
<comment type="caution">
    <text evidence="2">The sequence shown here is derived from an EMBL/GenBank/DDBJ whole genome shotgun (WGS) entry which is preliminary data.</text>
</comment>
<feature type="transmembrane region" description="Helical" evidence="1">
    <location>
        <begin position="245"/>
        <end position="264"/>
    </location>
</feature>
<feature type="transmembrane region" description="Helical" evidence="1">
    <location>
        <begin position="188"/>
        <end position="208"/>
    </location>
</feature>
<feature type="transmembrane region" description="Helical" evidence="1">
    <location>
        <begin position="308"/>
        <end position="327"/>
    </location>
</feature>
<protein>
    <submittedName>
        <fullName evidence="2">Uncharacterized protein</fullName>
    </submittedName>
</protein>
<gene>
    <name evidence="2" type="ORF">GCM10023307_10020</name>
</gene>
<dbReference type="RefSeq" id="WP_345302205.1">
    <property type="nucleotide sequence ID" value="NZ_BAABJE010000002.1"/>
</dbReference>
<evidence type="ECO:0000313" key="2">
    <source>
        <dbReference type="EMBL" id="GAA4787023.1"/>
    </source>
</evidence>
<feature type="transmembrane region" description="Helical" evidence="1">
    <location>
        <begin position="70"/>
        <end position="90"/>
    </location>
</feature>
<proteinExistence type="predicted"/>
<feature type="transmembrane region" description="Helical" evidence="1">
    <location>
        <begin position="126"/>
        <end position="145"/>
    </location>
</feature>
<sequence>MTASEGAMTTDAFRTARTGPAGLGGWLWPVTWLAATLPLFMTAAIIAALIDPLFVLLRYGTILYPFGEAWLQWEIGVGVLLTATAWWWAIRWFDRDPRMLRRAPIALLACTAAVAAIGWVDRDHSVYPVIATVLLGLTAASFLGVRCSKRIRNTFVSHPLPVPDPGWHGALFGGPSDWSHRRWLLPGMLAYAAVRLFFELGTFAGAAFETIPPAPVTGSAQIAEGTAAALIAMTHPGRYIEASRVALALSSISAMLLTGALIGLMRGARWTPWLTLGALLCAMAAPLWMSVRDWCCPFVDGPEFERMWHEWCVVILIAALGGALRRWPGTDQQAAR</sequence>
<organism evidence="2 3">
    <name type="scientific">Lysobacter hankyongensis</name>
    <dbReference type="NCBI Taxonomy" id="1176535"/>
    <lineage>
        <taxon>Bacteria</taxon>
        <taxon>Pseudomonadati</taxon>
        <taxon>Pseudomonadota</taxon>
        <taxon>Gammaproteobacteria</taxon>
        <taxon>Lysobacterales</taxon>
        <taxon>Lysobacteraceae</taxon>
        <taxon>Lysobacter</taxon>
    </lineage>
</organism>
<reference evidence="3" key="1">
    <citation type="journal article" date="2019" name="Int. J. Syst. Evol. Microbiol.">
        <title>The Global Catalogue of Microorganisms (GCM) 10K type strain sequencing project: providing services to taxonomists for standard genome sequencing and annotation.</title>
        <authorList>
            <consortium name="The Broad Institute Genomics Platform"/>
            <consortium name="The Broad Institute Genome Sequencing Center for Infectious Disease"/>
            <person name="Wu L."/>
            <person name="Ma J."/>
        </authorList>
    </citation>
    <scope>NUCLEOTIDE SEQUENCE [LARGE SCALE GENOMIC DNA]</scope>
    <source>
        <strain evidence="3">JCM 18204</strain>
    </source>
</reference>
<evidence type="ECO:0000313" key="3">
    <source>
        <dbReference type="Proteomes" id="UP001499959"/>
    </source>
</evidence>
<keyword evidence="1" id="KW-0812">Transmembrane</keyword>
<name>A0ABP9AY44_9GAMM</name>
<keyword evidence="3" id="KW-1185">Reference proteome</keyword>